<protein>
    <submittedName>
        <fullName evidence="2">Uncharacterized protein</fullName>
    </submittedName>
</protein>
<keyword evidence="3" id="KW-1185">Reference proteome</keyword>
<dbReference type="RefSeq" id="WP_101009300.1">
    <property type="nucleotide sequence ID" value="NZ_FRFC01000003.1"/>
</dbReference>
<evidence type="ECO:0000256" key="1">
    <source>
        <dbReference type="SAM" id="Phobius"/>
    </source>
</evidence>
<sequence>MKIRERAKKKKHTGKIIALAIVVGIVAISVYSYYQQQEIESRQWKWVVSGPFSINKNQYKLGENIFMIVSGLQPTEAGEIDIVDPKGDTFTKIPFNGTLKSNFKQFFKPTTERSIALCNATDLVGTWNVVFRGVPYKAIPFEIVNEYIPGEEKSSGLAPVPKGLSPC</sequence>
<keyword evidence="1" id="KW-0812">Transmembrane</keyword>
<dbReference type="Proteomes" id="UP000232412">
    <property type="component" value="Unassembled WGS sequence"/>
</dbReference>
<accession>A0A2H1EFD5</accession>
<reference evidence="3" key="1">
    <citation type="submission" date="2016-12" db="EMBL/GenBank/DDBJ databases">
        <authorList>
            <person name="Herbold C."/>
        </authorList>
    </citation>
    <scope>NUCLEOTIDE SEQUENCE [LARGE SCALE GENOMIC DNA]</scope>
</reference>
<evidence type="ECO:0000313" key="2">
    <source>
        <dbReference type="EMBL" id="SHO44225.1"/>
    </source>
</evidence>
<keyword evidence="1" id="KW-1133">Transmembrane helix</keyword>
<organism evidence="2 3">
    <name type="scientific">Nitrosotalea sinensis</name>
    <dbReference type="NCBI Taxonomy" id="1499975"/>
    <lineage>
        <taxon>Archaea</taxon>
        <taxon>Nitrososphaerota</taxon>
        <taxon>Nitrososphaeria</taxon>
        <taxon>Nitrosotaleales</taxon>
        <taxon>Nitrosotaleaceae</taxon>
        <taxon>Nitrosotalea</taxon>
    </lineage>
</organism>
<keyword evidence="1" id="KW-0472">Membrane</keyword>
<name>A0A2H1EFD5_9ARCH</name>
<dbReference type="OrthoDB" id="2835at2157"/>
<gene>
    <name evidence="2" type="ORF">NSIN_20265</name>
</gene>
<proteinExistence type="predicted"/>
<feature type="transmembrane region" description="Helical" evidence="1">
    <location>
        <begin position="12"/>
        <end position="34"/>
    </location>
</feature>
<dbReference type="EMBL" id="FRFC01000003">
    <property type="protein sequence ID" value="SHO44225.1"/>
    <property type="molecule type" value="Genomic_DNA"/>
</dbReference>
<evidence type="ECO:0000313" key="3">
    <source>
        <dbReference type="Proteomes" id="UP000232412"/>
    </source>
</evidence>
<dbReference type="AlphaFoldDB" id="A0A2H1EFD5"/>